<organism evidence="9 10">
    <name type="scientific">Sporanaerobacter acetigenes DSM 13106</name>
    <dbReference type="NCBI Taxonomy" id="1123281"/>
    <lineage>
        <taxon>Bacteria</taxon>
        <taxon>Bacillati</taxon>
        <taxon>Bacillota</taxon>
        <taxon>Tissierellia</taxon>
        <taxon>Tissierellales</taxon>
        <taxon>Sporanaerobacteraceae</taxon>
        <taxon>Sporanaerobacter</taxon>
    </lineage>
</organism>
<dbReference type="STRING" id="1123281.SAMN02745180_00950"/>
<keyword evidence="7" id="KW-0418">Kinase</keyword>
<keyword evidence="5" id="KW-0808">Transferase</keyword>
<evidence type="ECO:0000256" key="4">
    <source>
        <dbReference type="ARBA" id="ARBA00022597"/>
    </source>
</evidence>
<dbReference type="PROSITE" id="PS51101">
    <property type="entry name" value="PTS_EIIB_TYPE_4"/>
    <property type="match status" value="1"/>
</dbReference>
<keyword evidence="4" id="KW-0762">Sugar transport</keyword>
<evidence type="ECO:0000256" key="6">
    <source>
        <dbReference type="ARBA" id="ARBA00022683"/>
    </source>
</evidence>
<evidence type="ECO:0000256" key="3">
    <source>
        <dbReference type="ARBA" id="ARBA00022490"/>
    </source>
</evidence>
<dbReference type="RefSeq" id="WP_072743591.1">
    <property type="nucleotide sequence ID" value="NZ_FQXR01000004.1"/>
</dbReference>
<protein>
    <submittedName>
        <fullName evidence="9">PTS system, mannose-specific IIB component</fullName>
    </submittedName>
</protein>
<evidence type="ECO:0000313" key="10">
    <source>
        <dbReference type="Proteomes" id="UP000184389"/>
    </source>
</evidence>
<keyword evidence="6" id="KW-0598">Phosphotransferase system</keyword>
<feature type="domain" description="PTS EIIB type-4" evidence="8">
    <location>
        <begin position="1"/>
        <end position="159"/>
    </location>
</feature>
<dbReference type="Gene3D" id="3.40.35.10">
    <property type="entry name" value="Phosphotransferase system, sorbose subfamily IIB component"/>
    <property type="match status" value="1"/>
</dbReference>
<evidence type="ECO:0000256" key="1">
    <source>
        <dbReference type="ARBA" id="ARBA00004496"/>
    </source>
</evidence>
<dbReference type="InterPro" id="IPR004720">
    <property type="entry name" value="PTS_IIB_sorbose-sp"/>
</dbReference>
<evidence type="ECO:0000313" key="9">
    <source>
        <dbReference type="EMBL" id="SHH76083.1"/>
    </source>
</evidence>
<dbReference type="EMBL" id="FQXR01000004">
    <property type="protein sequence ID" value="SHH76083.1"/>
    <property type="molecule type" value="Genomic_DNA"/>
</dbReference>
<dbReference type="OrthoDB" id="9788818at2"/>
<keyword evidence="10" id="KW-1185">Reference proteome</keyword>
<keyword evidence="3" id="KW-0963">Cytoplasm</keyword>
<comment type="subcellular location">
    <subcellularLocation>
        <location evidence="1">Cytoplasm</location>
    </subcellularLocation>
</comment>
<dbReference type="Pfam" id="PF03830">
    <property type="entry name" value="PTSIIB_sorb"/>
    <property type="match status" value="1"/>
</dbReference>
<accession>A0A1M5VMD5</accession>
<evidence type="ECO:0000256" key="7">
    <source>
        <dbReference type="ARBA" id="ARBA00022777"/>
    </source>
</evidence>
<evidence type="ECO:0000256" key="5">
    <source>
        <dbReference type="ARBA" id="ARBA00022679"/>
    </source>
</evidence>
<dbReference type="GO" id="GO:0008982">
    <property type="term" value="F:protein-N(PI)-phosphohistidine-sugar phosphotransferase activity"/>
    <property type="evidence" value="ECO:0007669"/>
    <property type="project" value="InterPro"/>
</dbReference>
<dbReference type="SUPFAM" id="SSF52728">
    <property type="entry name" value="PTS IIb component"/>
    <property type="match status" value="1"/>
</dbReference>
<dbReference type="GO" id="GO:0005737">
    <property type="term" value="C:cytoplasm"/>
    <property type="evidence" value="ECO:0007669"/>
    <property type="project" value="UniProtKB-SubCell"/>
</dbReference>
<dbReference type="GO" id="GO:0016301">
    <property type="term" value="F:kinase activity"/>
    <property type="evidence" value="ECO:0007669"/>
    <property type="project" value="UniProtKB-KW"/>
</dbReference>
<evidence type="ECO:0000259" key="8">
    <source>
        <dbReference type="PROSITE" id="PS51101"/>
    </source>
</evidence>
<proteinExistence type="predicted"/>
<keyword evidence="2" id="KW-0813">Transport</keyword>
<dbReference type="InterPro" id="IPR036667">
    <property type="entry name" value="PTS_IIB_sorbose-sp_sf"/>
</dbReference>
<dbReference type="Proteomes" id="UP000184389">
    <property type="component" value="Unassembled WGS sequence"/>
</dbReference>
<name>A0A1M5VMD5_9FIRM</name>
<dbReference type="AlphaFoldDB" id="A0A1M5VMD5"/>
<dbReference type="GO" id="GO:0009401">
    <property type="term" value="P:phosphoenolpyruvate-dependent sugar phosphotransferase system"/>
    <property type="evidence" value="ECO:0007669"/>
    <property type="project" value="UniProtKB-KW"/>
</dbReference>
<gene>
    <name evidence="9" type="ORF">SAMN02745180_00950</name>
</gene>
<sequence>MANIVLTRIDDRLIHGQVMTAWVKHTKATKIIIVDDTVAKDDFMKTVLTMAAPPGITVEVYDVNQASEVLKQPSPENERILILVKVPKTVEGLLNNGVDLKEMIVGGIGAAPGRKRLYKNISISEEERQSLLNIIDKGVEVNIHIVPDDRPQPIEKCLK</sequence>
<evidence type="ECO:0000256" key="2">
    <source>
        <dbReference type="ARBA" id="ARBA00022448"/>
    </source>
</evidence>
<reference evidence="9 10" key="1">
    <citation type="submission" date="2016-11" db="EMBL/GenBank/DDBJ databases">
        <authorList>
            <person name="Jaros S."/>
            <person name="Januszkiewicz K."/>
            <person name="Wedrychowicz H."/>
        </authorList>
    </citation>
    <scope>NUCLEOTIDE SEQUENCE [LARGE SCALE GENOMIC DNA]</scope>
    <source>
        <strain evidence="9 10">DSM 13106</strain>
    </source>
</reference>